<comment type="caution">
    <text evidence="6">The sequence shown here is derived from an EMBL/GenBank/DDBJ whole genome shotgun (WGS) entry which is preliminary data.</text>
</comment>
<dbReference type="PANTHER" id="PTHR31042">
    <property type="entry name" value="CORE-2/I-BRANCHING BETA-1,6-N-ACETYLGLUCOSAMINYLTRANSFERASE FAMILY PROTEIN-RELATED"/>
    <property type="match status" value="1"/>
</dbReference>
<evidence type="ECO:0000313" key="6">
    <source>
        <dbReference type="EMBL" id="PQQ01023.1"/>
    </source>
</evidence>
<dbReference type="GO" id="GO:0016757">
    <property type="term" value="F:glycosyltransferase activity"/>
    <property type="evidence" value="ECO:0007669"/>
    <property type="project" value="UniProtKB-KW"/>
</dbReference>
<sequence>MSHTAQPHIRGLKEYIKPPKVFHNMNDTELLWRASMTPRIREYPFHRVPKVAFMFMTRGPVVLAPLWEKFFKGHRGLYSIYVHSKPSYNVSSYPESPVFRGRRIPSQEVEWGRVSQIEAERRLLANALLDIENQRFVLLSESCIPLYNFSTVYSYLIHSNETFVEVYDDPGVDGRGRYYFIDYPGITLDQWSKGSPWFEIDRDLAIEVVSDRIYFPLFLRCKGECFAEEHYLPTFVYMKFAANSAYRSLTWADWTKGGAHPTEYTSTNVTFELLNSLRNGYGRRCEYNGRSTDVCFLFARKFPPTTLDSLLRIAPNIMHFSNA</sequence>
<dbReference type="Pfam" id="PF02485">
    <property type="entry name" value="Branch"/>
    <property type="match status" value="1"/>
</dbReference>
<keyword evidence="5" id="KW-0325">Glycoprotein</keyword>
<reference evidence="6 7" key="1">
    <citation type="submission" date="2018-02" db="EMBL/GenBank/DDBJ databases">
        <title>Draft genome of wild Prunus yedoensis var. nudiflora.</title>
        <authorList>
            <person name="Baek S."/>
            <person name="Kim J.-H."/>
            <person name="Choi K."/>
            <person name="Kim G.-B."/>
            <person name="Cho A."/>
            <person name="Jang H."/>
            <person name="Shin C.-H."/>
            <person name="Yu H.-J."/>
            <person name="Mun J.-H."/>
        </authorList>
    </citation>
    <scope>NUCLEOTIDE SEQUENCE [LARGE SCALE GENOMIC DNA]</scope>
    <source>
        <strain evidence="7">cv. Jeju island</strain>
        <tissue evidence="6">Leaf</tissue>
    </source>
</reference>
<dbReference type="AlphaFoldDB" id="A0A314Y438"/>
<proteinExistence type="predicted"/>
<evidence type="ECO:0000256" key="4">
    <source>
        <dbReference type="ARBA" id="ARBA00023136"/>
    </source>
</evidence>
<comment type="subcellular location">
    <subcellularLocation>
        <location evidence="1">Membrane</location>
        <topology evidence="1">Single-pass type II membrane protein</topology>
    </subcellularLocation>
</comment>
<dbReference type="STRING" id="2094558.A0A314Y438"/>
<gene>
    <name evidence="6" type="ORF">Pyn_23068</name>
</gene>
<dbReference type="GO" id="GO:0016020">
    <property type="term" value="C:membrane"/>
    <property type="evidence" value="ECO:0007669"/>
    <property type="project" value="UniProtKB-SubCell"/>
</dbReference>
<keyword evidence="4" id="KW-0472">Membrane</keyword>
<evidence type="ECO:0000256" key="2">
    <source>
        <dbReference type="ARBA" id="ARBA00022676"/>
    </source>
</evidence>
<evidence type="ECO:0000256" key="3">
    <source>
        <dbReference type="ARBA" id="ARBA00022679"/>
    </source>
</evidence>
<name>A0A314Y438_PRUYE</name>
<dbReference type="OrthoDB" id="191334at2759"/>
<dbReference type="InterPro" id="IPR003406">
    <property type="entry name" value="Glyco_trans_14"/>
</dbReference>
<protein>
    <recommendedName>
        <fullName evidence="8">Glycosyltransferase BC10</fullName>
    </recommendedName>
</protein>
<evidence type="ECO:0000256" key="5">
    <source>
        <dbReference type="ARBA" id="ARBA00023180"/>
    </source>
</evidence>
<dbReference type="InterPro" id="IPR044174">
    <property type="entry name" value="BC10-like"/>
</dbReference>
<evidence type="ECO:0000313" key="7">
    <source>
        <dbReference type="Proteomes" id="UP000250321"/>
    </source>
</evidence>
<keyword evidence="3" id="KW-0808">Transferase</keyword>
<dbReference type="Proteomes" id="UP000250321">
    <property type="component" value="Unassembled WGS sequence"/>
</dbReference>
<dbReference type="PANTHER" id="PTHR31042:SF111">
    <property type="entry name" value="CORE-2_I-BRANCHING BETA-1,6-N-ACETYLGLUCOSAMINYLTRANSFERASE FAMILY PROTEIN"/>
    <property type="match status" value="1"/>
</dbReference>
<accession>A0A314Y438</accession>
<organism evidence="6 7">
    <name type="scientific">Prunus yedoensis var. nudiflora</name>
    <dbReference type="NCBI Taxonomy" id="2094558"/>
    <lineage>
        <taxon>Eukaryota</taxon>
        <taxon>Viridiplantae</taxon>
        <taxon>Streptophyta</taxon>
        <taxon>Embryophyta</taxon>
        <taxon>Tracheophyta</taxon>
        <taxon>Spermatophyta</taxon>
        <taxon>Magnoliopsida</taxon>
        <taxon>eudicotyledons</taxon>
        <taxon>Gunneridae</taxon>
        <taxon>Pentapetalae</taxon>
        <taxon>rosids</taxon>
        <taxon>fabids</taxon>
        <taxon>Rosales</taxon>
        <taxon>Rosaceae</taxon>
        <taxon>Amygdaloideae</taxon>
        <taxon>Amygdaleae</taxon>
        <taxon>Prunus</taxon>
    </lineage>
</organism>
<keyword evidence="2" id="KW-0328">Glycosyltransferase</keyword>
<keyword evidence="7" id="KW-1185">Reference proteome</keyword>
<evidence type="ECO:0008006" key="8">
    <source>
        <dbReference type="Google" id="ProtNLM"/>
    </source>
</evidence>
<evidence type="ECO:0000256" key="1">
    <source>
        <dbReference type="ARBA" id="ARBA00004606"/>
    </source>
</evidence>
<dbReference type="EMBL" id="PJQY01001620">
    <property type="protein sequence ID" value="PQQ01023.1"/>
    <property type="molecule type" value="Genomic_DNA"/>
</dbReference>